<organism evidence="1 2">
    <name type="scientific">Triparma columacea</name>
    <dbReference type="NCBI Taxonomy" id="722753"/>
    <lineage>
        <taxon>Eukaryota</taxon>
        <taxon>Sar</taxon>
        <taxon>Stramenopiles</taxon>
        <taxon>Ochrophyta</taxon>
        <taxon>Bolidophyceae</taxon>
        <taxon>Parmales</taxon>
        <taxon>Triparmaceae</taxon>
        <taxon>Triparma</taxon>
    </lineage>
</organism>
<gene>
    <name evidence="1" type="ORF">TrCOL_g7452</name>
</gene>
<accession>A0A9W7GKR6</accession>
<proteinExistence type="predicted"/>
<dbReference type="AlphaFoldDB" id="A0A9W7GKR6"/>
<sequence length="74" mass="7837">MLKSSSTLPALHASSTVTAVDIQASPRRHDFVSMVKDCIAVNSHRSISFSMFSAFNTSSSGCLSPPLPPIPVSM</sequence>
<reference evidence="2" key="1">
    <citation type="journal article" date="2023" name="Commun. Biol.">
        <title>Genome analysis of Parmales, the sister group of diatoms, reveals the evolutionary specialization of diatoms from phago-mixotrophs to photoautotrophs.</title>
        <authorList>
            <person name="Ban H."/>
            <person name="Sato S."/>
            <person name="Yoshikawa S."/>
            <person name="Yamada K."/>
            <person name="Nakamura Y."/>
            <person name="Ichinomiya M."/>
            <person name="Sato N."/>
            <person name="Blanc-Mathieu R."/>
            <person name="Endo H."/>
            <person name="Kuwata A."/>
            <person name="Ogata H."/>
        </authorList>
    </citation>
    <scope>NUCLEOTIDE SEQUENCE [LARGE SCALE GENOMIC DNA]</scope>
</reference>
<comment type="caution">
    <text evidence="1">The sequence shown here is derived from an EMBL/GenBank/DDBJ whole genome shotgun (WGS) entry which is preliminary data.</text>
</comment>
<dbReference type="Proteomes" id="UP001165065">
    <property type="component" value="Unassembled WGS sequence"/>
</dbReference>
<evidence type="ECO:0000313" key="2">
    <source>
        <dbReference type="Proteomes" id="UP001165065"/>
    </source>
</evidence>
<dbReference type="EMBL" id="BRYA01000349">
    <property type="protein sequence ID" value="GMI47536.1"/>
    <property type="molecule type" value="Genomic_DNA"/>
</dbReference>
<protein>
    <submittedName>
        <fullName evidence="1">Uncharacterized protein</fullName>
    </submittedName>
</protein>
<keyword evidence="2" id="KW-1185">Reference proteome</keyword>
<evidence type="ECO:0000313" key="1">
    <source>
        <dbReference type="EMBL" id="GMI47536.1"/>
    </source>
</evidence>
<name>A0A9W7GKR6_9STRA</name>